<protein>
    <recommendedName>
        <fullName evidence="3">SAM-dependent methyltransferase</fullName>
    </recommendedName>
</protein>
<sequence>MARDIAAWDISPNTAHQVQYLKEEVFVVGGVEEVLVVNRQKSLIGPEKDYFRELLPFVHAQDKGSFRCLSSHPIPPGHQMRQIIEELAQKKYSGCFLGHFIEIGTGVALALFINEWTEMKEQLVAKNPDLKQRVVRQMEQVRSLLLQNLSETPIIQWFKNLII</sequence>
<reference evidence="2" key="1">
    <citation type="journal article" date="2019" name="Int. J. Syst. Evol. Microbiol.">
        <title>The Global Catalogue of Microorganisms (GCM) 10K type strain sequencing project: providing services to taxonomists for standard genome sequencing and annotation.</title>
        <authorList>
            <consortium name="The Broad Institute Genomics Platform"/>
            <consortium name="The Broad Institute Genome Sequencing Center for Infectious Disease"/>
            <person name="Wu L."/>
            <person name="Ma J."/>
        </authorList>
    </citation>
    <scope>NUCLEOTIDE SEQUENCE [LARGE SCALE GENOMIC DNA]</scope>
    <source>
        <strain evidence="2">CECT 7706</strain>
    </source>
</reference>
<evidence type="ECO:0000313" key="1">
    <source>
        <dbReference type="EMBL" id="MDN3687471.1"/>
    </source>
</evidence>
<comment type="caution">
    <text evidence="1">The sequence shown here is derived from an EMBL/GenBank/DDBJ whole genome shotgun (WGS) entry which is preliminary data.</text>
</comment>
<organism evidence="1 2">
    <name type="scientific">Cyclobacterium jeungdonense</name>
    <dbReference type="NCBI Taxonomy" id="708087"/>
    <lineage>
        <taxon>Bacteria</taxon>
        <taxon>Pseudomonadati</taxon>
        <taxon>Bacteroidota</taxon>
        <taxon>Cytophagia</taxon>
        <taxon>Cytophagales</taxon>
        <taxon>Cyclobacteriaceae</taxon>
        <taxon>Cyclobacterium</taxon>
    </lineage>
</organism>
<accession>A0ABT8C582</accession>
<dbReference type="EMBL" id="JAUFQS010000006">
    <property type="protein sequence ID" value="MDN3687471.1"/>
    <property type="molecule type" value="Genomic_DNA"/>
</dbReference>
<evidence type="ECO:0008006" key="3">
    <source>
        <dbReference type="Google" id="ProtNLM"/>
    </source>
</evidence>
<evidence type="ECO:0000313" key="2">
    <source>
        <dbReference type="Proteomes" id="UP001236663"/>
    </source>
</evidence>
<dbReference type="RefSeq" id="WP_163385245.1">
    <property type="nucleotide sequence ID" value="NZ_JAUFQS010000006.1"/>
</dbReference>
<gene>
    <name evidence="1" type="ORF">QWZ15_06510</name>
</gene>
<proteinExistence type="predicted"/>
<name>A0ABT8C582_9BACT</name>
<keyword evidence="2" id="KW-1185">Reference proteome</keyword>
<dbReference type="Proteomes" id="UP001236663">
    <property type="component" value="Unassembled WGS sequence"/>
</dbReference>